<dbReference type="Proteomes" id="UP000321523">
    <property type="component" value="Unassembled WGS sequence"/>
</dbReference>
<dbReference type="GO" id="GO:0090374">
    <property type="term" value="P:oligopeptide export from mitochondrion"/>
    <property type="evidence" value="ECO:0007669"/>
    <property type="project" value="TreeGrafter"/>
</dbReference>
<reference evidence="11 12" key="1">
    <citation type="submission" date="2019-07" db="EMBL/GenBank/DDBJ databases">
        <title>Whole genome shotgun sequence of Skermanella aerolata NBRC 106429.</title>
        <authorList>
            <person name="Hosoyama A."/>
            <person name="Uohara A."/>
            <person name="Ohji S."/>
            <person name="Ichikawa N."/>
        </authorList>
    </citation>
    <scope>NUCLEOTIDE SEQUENCE [LARGE SCALE GENOMIC DNA]</scope>
    <source>
        <strain evidence="11 12">NBRC 106429</strain>
    </source>
</reference>
<dbReference type="InterPro" id="IPR027417">
    <property type="entry name" value="P-loop_NTPase"/>
</dbReference>
<dbReference type="PANTHER" id="PTHR43394">
    <property type="entry name" value="ATP-DEPENDENT PERMEASE MDL1, MITOCHONDRIAL"/>
    <property type="match status" value="1"/>
</dbReference>
<keyword evidence="6 8" id="KW-1133">Transmembrane helix</keyword>
<evidence type="ECO:0000313" key="11">
    <source>
        <dbReference type="EMBL" id="GEO39593.1"/>
    </source>
</evidence>
<evidence type="ECO:0000256" key="1">
    <source>
        <dbReference type="ARBA" id="ARBA00004651"/>
    </source>
</evidence>
<dbReference type="GO" id="GO:0016887">
    <property type="term" value="F:ATP hydrolysis activity"/>
    <property type="evidence" value="ECO:0007669"/>
    <property type="project" value="InterPro"/>
</dbReference>
<dbReference type="SUPFAM" id="SSF90123">
    <property type="entry name" value="ABC transporter transmembrane region"/>
    <property type="match status" value="1"/>
</dbReference>
<evidence type="ECO:0000256" key="8">
    <source>
        <dbReference type="SAM" id="Phobius"/>
    </source>
</evidence>
<feature type="transmembrane region" description="Helical" evidence="8">
    <location>
        <begin position="300"/>
        <end position="320"/>
    </location>
</feature>
<feature type="transmembrane region" description="Helical" evidence="8">
    <location>
        <begin position="268"/>
        <end position="288"/>
    </location>
</feature>
<dbReference type="PANTHER" id="PTHR43394:SF1">
    <property type="entry name" value="ATP-BINDING CASSETTE SUB-FAMILY B MEMBER 10, MITOCHONDRIAL"/>
    <property type="match status" value="1"/>
</dbReference>
<dbReference type="GO" id="GO:0015421">
    <property type="term" value="F:ABC-type oligopeptide transporter activity"/>
    <property type="evidence" value="ECO:0007669"/>
    <property type="project" value="TreeGrafter"/>
</dbReference>
<keyword evidence="2" id="KW-0813">Transport</keyword>
<feature type="transmembrane region" description="Helical" evidence="8">
    <location>
        <begin position="42"/>
        <end position="67"/>
    </location>
</feature>
<dbReference type="InterPro" id="IPR039421">
    <property type="entry name" value="Type_1_exporter"/>
</dbReference>
<comment type="caution">
    <text evidence="11">The sequence shown here is derived from an EMBL/GenBank/DDBJ whole genome shotgun (WGS) entry which is preliminary data.</text>
</comment>
<dbReference type="FunFam" id="3.40.50.300:FF:000403">
    <property type="entry name" value="ATP-binding cassette sub-family B member 8, mitochondrial"/>
    <property type="match status" value="1"/>
</dbReference>
<evidence type="ECO:0000256" key="4">
    <source>
        <dbReference type="ARBA" id="ARBA00022741"/>
    </source>
</evidence>
<evidence type="ECO:0000256" key="7">
    <source>
        <dbReference type="ARBA" id="ARBA00023136"/>
    </source>
</evidence>
<keyword evidence="7 8" id="KW-0472">Membrane</keyword>
<dbReference type="Gene3D" id="1.20.1560.10">
    <property type="entry name" value="ABC transporter type 1, transmembrane domain"/>
    <property type="match status" value="1"/>
</dbReference>
<sequence>MFRASPQVEATQKPAIGADPVTAAPRRDLSPLRRLVPFLTPYRTAIAGAFLSLTVAAGTVLGLGAGLRALVDQGFAAGNPALLDKGLLVMLAVICILAASTYGRFYLVSWIGERVVADLRRAVFDHVVKLSPSFFESTRTGEVLSRLTTDTTVLQVVVGSTVSIALRNMLLLIGGSVMLLFTSAKLTGLVFLVVPLVVFPIVIFGRKVRKLSRESQDRIADVGSFVDEALGAIRTVQAYGHENAERRNFADRVEGAFDVAVQRVRTRAALTVIVIVLVFTAIGTILWVGGHDVLAGRLSAGDLSAFVFYAVVVAGSVGAISEVVGDLQRAAGATERLFDLMATEPEITAPANPAPLPVPVRGAVAFDAVRFHYPSRPDDAALDEFSLSVAPGETVALVGPSGAGKTTVFQLLLRFYDPRHGRVLLDGIDIRTADPAEVRARIGLVPQDPVIFSTSALDNIRYGRLDASDEEVRAAADAAHALEFLEQLPDGLNTYLGEKGVRLSGGQRQRVAIARAILRNPPVLLLDEATSALDAESERVVQEALERLMRNRTTLIIAHRLATVLNADRIAVMEQGKLVATGTHTDLIRQGGLYARLASLQFDRRDDDRAALALPDVAE</sequence>
<dbReference type="InterPro" id="IPR003439">
    <property type="entry name" value="ABC_transporter-like_ATP-bd"/>
</dbReference>
<feature type="transmembrane region" description="Helical" evidence="8">
    <location>
        <begin position="87"/>
        <end position="107"/>
    </location>
</feature>
<dbReference type="CDD" id="cd18575">
    <property type="entry name" value="ABC_6TM_bac_exporter_ABCB8_10_like"/>
    <property type="match status" value="1"/>
</dbReference>
<feature type="transmembrane region" description="Helical" evidence="8">
    <location>
        <begin position="186"/>
        <end position="205"/>
    </location>
</feature>
<dbReference type="GO" id="GO:0005886">
    <property type="term" value="C:plasma membrane"/>
    <property type="evidence" value="ECO:0007669"/>
    <property type="project" value="UniProtKB-SubCell"/>
</dbReference>
<dbReference type="PROSITE" id="PS50929">
    <property type="entry name" value="ABC_TM1F"/>
    <property type="match status" value="1"/>
</dbReference>
<keyword evidence="5 11" id="KW-0067">ATP-binding</keyword>
<name>A0A512DSZ1_9PROT</name>
<feature type="domain" description="ABC transporter" evidence="9">
    <location>
        <begin position="364"/>
        <end position="600"/>
    </location>
</feature>
<accession>A0A512DSZ1</accession>
<dbReference type="CDD" id="cd03249">
    <property type="entry name" value="ABC_MTABC3_MDL1_MDL2"/>
    <property type="match status" value="1"/>
</dbReference>
<dbReference type="Pfam" id="PF00005">
    <property type="entry name" value="ABC_tran"/>
    <property type="match status" value="1"/>
</dbReference>
<dbReference type="Pfam" id="PF00664">
    <property type="entry name" value="ABC_membrane"/>
    <property type="match status" value="1"/>
</dbReference>
<dbReference type="InterPro" id="IPR036640">
    <property type="entry name" value="ABC1_TM_sf"/>
</dbReference>
<proteinExistence type="predicted"/>
<evidence type="ECO:0000256" key="2">
    <source>
        <dbReference type="ARBA" id="ARBA00022448"/>
    </source>
</evidence>
<keyword evidence="3 8" id="KW-0812">Transmembrane</keyword>
<keyword evidence="12" id="KW-1185">Reference proteome</keyword>
<comment type="subcellular location">
    <subcellularLocation>
        <location evidence="1">Cell membrane</location>
        <topology evidence="1">Multi-pass membrane protein</topology>
    </subcellularLocation>
</comment>
<evidence type="ECO:0000256" key="3">
    <source>
        <dbReference type="ARBA" id="ARBA00022692"/>
    </source>
</evidence>
<dbReference type="InterPro" id="IPR003593">
    <property type="entry name" value="AAA+_ATPase"/>
</dbReference>
<dbReference type="GO" id="GO:0005524">
    <property type="term" value="F:ATP binding"/>
    <property type="evidence" value="ECO:0007669"/>
    <property type="project" value="UniProtKB-KW"/>
</dbReference>
<evidence type="ECO:0000256" key="6">
    <source>
        <dbReference type="ARBA" id="ARBA00022989"/>
    </source>
</evidence>
<evidence type="ECO:0000256" key="5">
    <source>
        <dbReference type="ARBA" id="ARBA00022840"/>
    </source>
</evidence>
<evidence type="ECO:0000259" key="10">
    <source>
        <dbReference type="PROSITE" id="PS50929"/>
    </source>
</evidence>
<feature type="transmembrane region" description="Helical" evidence="8">
    <location>
        <begin position="156"/>
        <end position="180"/>
    </location>
</feature>
<dbReference type="AlphaFoldDB" id="A0A512DSZ1"/>
<dbReference type="EMBL" id="BJYZ01000017">
    <property type="protein sequence ID" value="GEO39593.1"/>
    <property type="molecule type" value="Genomic_DNA"/>
</dbReference>
<keyword evidence="4" id="KW-0547">Nucleotide-binding</keyword>
<protein>
    <submittedName>
        <fullName evidence="11">ABC transporter ATP-binding protein/permease</fullName>
    </submittedName>
</protein>
<dbReference type="PROSITE" id="PS00211">
    <property type="entry name" value="ABC_TRANSPORTER_1"/>
    <property type="match status" value="1"/>
</dbReference>
<dbReference type="NCBIfam" id="TIGR02204">
    <property type="entry name" value="MsbA_rel"/>
    <property type="match status" value="1"/>
</dbReference>
<gene>
    <name evidence="11" type="ORF">SAE02_37410</name>
</gene>
<dbReference type="Gene3D" id="3.40.50.300">
    <property type="entry name" value="P-loop containing nucleotide triphosphate hydrolases"/>
    <property type="match status" value="1"/>
</dbReference>
<dbReference type="InterPro" id="IPR011527">
    <property type="entry name" value="ABC1_TM_dom"/>
</dbReference>
<dbReference type="PROSITE" id="PS50893">
    <property type="entry name" value="ABC_TRANSPORTER_2"/>
    <property type="match status" value="1"/>
</dbReference>
<dbReference type="SUPFAM" id="SSF52540">
    <property type="entry name" value="P-loop containing nucleoside triphosphate hydrolases"/>
    <property type="match status" value="1"/>
</dbReference>
<organism evidence="11 12">
    <name type="scientific">Skermanella aerolata</name>
    <dbReference type="NCBI Taxonomy" id="393310"/>
    <lineage>
        <taxon>Bacteria</taxon>
        <taxon>Pseudomonadati</taxon>
        <taxon>Pseudomonadota</taxon>
        <taxon>Alphaproteobacteria</taxon>
        <taxon>Rhodospirillales</taxon>
        <taxon>Azospirillaceae</taxon>
        <taxon>Skermanella</taxon>
    </lineage>
</organism>
<feature type="domain" description="ABC transmembrane type-1" evidence="10">
    <location>
        <begin position="47"/>
        <end position="329"/>
    </location>
</feature>
<evidence type="ECO:0000259" key="9">
    <source>
        <dbReference type="PROSITE" id="PS50893"/>
    </source>
</evidence>
<dbReference type="InterPro" id="IPR017871">
    <property type="entry name" value="ABC_transporter-like_CS"/>
</dbReference>
<evidence type="ECO:0000313" key="12">
    <source>
        <dbReference type="Proteomes" id="UP000321523"/>
    </source>
</evidence>
<dbReference type="InterPro" id="IPR011918">
    <property type="entry name" value="ABC_MsbA_ATP-bd"/>
</dbReference>
<dbReference type="SMART" id="SM00382">
    <property type="entry name" value="AAA"/>
    <property type="match status" value="1"/>
</dbReference>